<dbReference type="RefSeq" id="YP_009449248.1">
    <property type="nucleotide sequence ID" value="NC_036594.1"/>
</dbReference>
<keyword evidence="2" id="KW-1185">Reference proteome</keyword>
<name>A0A2I2L603_9VIRU</name>
<evidence type="ECO:0000313" key="2">
    <source>
        <dbReference type="Proteomes" id="UP000236316"/>
    </source>
</evidence>
<proteinExistence type="predicted"/>
<protein>
    <submittedName>
        <fullName evidence="1">Uncharacterized protein</fullName>
    </submittedName>
</protein>
<dbReference type="KEGG" id="vg:35381700"/>
<reference evidence="1" key="1">
    <citation type="submission" date="2017-08" db="EMBL/GenBank/DDBJ databases">
        <authorList>
            <consortium name="Urmite Genomes"/>
        </authorList>
    </citation>
    <scope>NUCLEOTIDE SEQUENCE [LARGE SCALE GENOMIC DNA]</scope>
    <source>
        <strain evidence="1">IHUMI-LCC2</strain>
    </source>
</reference>
<dbReference type="GeneID" id="35381700"/>
<dbReference type="Proteomes" id="UP000236316">
    <property type="component" value="Segment"/>
</dbReference>
<dbReference type="EMBL" id="LT906555">
    <property type="protein sequence ID" value="SNW62946.1"/>
    <property type="molecule type" value="Genomic_DNA"/>
</dbReference>
<accession>A0A2I2L603</accession>
<evidence type="ECO:0000313" key="1">
    <source>
        <dbReference type="EMBL" id="SNW62946.1"/>
    </source>
</evidence>
<gene>
    <name evidence="1" type="ORF">ORPV_1042</name>
</gene>
<sequence>MDIKNIAGDSGLIFIQSHDAVGRITMAITKQEYSTIGLYYTTTFFNGKINHAVLLIDVFGLKPPTWCNAGITIQDIVNNPLVTKVVVKPLKSIYHSNGSINTEATNLRKEQFRRAIASIWMKGVSLDIQQSLYQLFGYRYKNSTNRPVSAIEMVNKVVKTMGYYDQIEQSGSKVLDLKNKLSVPDFLESNTKGQIDFLTNMALPLNQQVLDRPSLTNKVIQSYFGNNPLFENGLMEVPVKSFSSVEIENARSDSLRIQNKYIISCISVFFDLFLKDEDFYTTVINGFNDGKKIEMLGQENLRAILGELNKEIYHTNAGSNERVIDTLNTLNMILGVPVQSVQSLSEEYDRREINTKVESNPEVQVQIREVIKEVVREVEKPILRVVKEVVKEKQDLTELNDVVKQALDNDEFKIEDLVDAVNRLNGKEILKINPAVHNIDIEIDRPIEKVNIQLGDRTLELHKNSDPRDFIHLLNPEQMKEVTSQIKILNNMRNNDYNILYNKFTSYVQDM</sequence>
<organism evidence="1">
    <name type="scientific">Orpheovirus IHUMI-LCC2</name>
    <dbReference type="NCBI Taxonomy" id="2023057"/>
    <lineage>
        <taxon>Viruses</taxon>
        <taxon>Varidnaviria</taxon>
        <taxon>Bamfordvirae</taxon>
        <taxon>Nucleocytoviricota</taxon>
        <taxon>Megaviricetes</taxon>
        <taxon>Pimascovirales</taxon>
        <taxon>Ocovirineae</taxon>
        <taxon>Orpheoviridae</taxon>
        <taxon>Alphaorpheovirus</taxon>
        <taxon>Alphaorpheovirus massiliense</taxon>
    </lineage>
</organism>